<dbReference type="EMBL" id="AZEC01000001">
    <property type="protein sequence ID" value="KRL14688.1"/>
    <property type="molecule type" value="Genomic_DNA"/>
</dbReference>
<reference evidence="2 3" key="1">
    <citation type="journal article" date="2015" name="Genome Announc.">
        <title>Expanding the biotechnology potential of lactobacilli through comparative genomics of 213 strains and associated genera.</title>
        <authorList>
            <person name="Sun Z."/>
            <person name="Harris H.M."/>
            <person name="McCann A."/>
            <person name="Guo C."/>
            <person name="Argimon S."/>
            <person name="Zhang W."/>
            <person name="Yang X."/>
            <person name="Jeffery I.B."/>
            <person name="Cooney J.C."/>
            <person name="Kagawa T.F."/>
            <person name="Liu W."/>
            <person name="Song Y."/>
            <person name="Salvetti E."/>
            <person name="Wrobel A."/>
            <person name="Rasinkangas P."/>
            <person name="Parkhill J."/>
            <person name="Rea M.C."/>
            <person name="O'Sullivan O."/>
            <person name="Ritari J."/>
            <person name="Douillard F.P."/>
            <person name="Paul Ross R."/>
            <person name="Yang R."/>
            <person name="Briner A.E."/>
            <person name="Felis G.E."/>
            <person name="de Vos W.M."/>
            <person name="Barrangou R."/>
            <person name="Klaenhammer T.R."/>
            <person name="Caufield P.W."/>
            <person name="Cui Y."/>
            <person name="Zhang H."/>
            <person name="O'Toole P.W."/>
        </authorList>
    </citation>
    <scope>NUCLEOTIDE SEQUENCE [LARGE SCALE GENOMIC DNA]</scope>
    <source>
        <strain evidence="2 3">DSM 12744</strain>
    </source>
</reference>
<name>A0A0R1N3D0_9LACO</name>
<evidence type="ECO:0000313" key="3">
    <source>
        <dbReference type="Proteomes" id="UP000051330"/>
    </source>
</evidence>
<evidence type="ECO:0000256" key="1">
    <source>
        <dbReference type="SAM" id="Phobius"/>
    </source>
</evidence>
<protein>
    <submittedName>
        <fullName evidence="2">Uncharacterized protein</fullName>
    </submittedName>
</protein>
<feature type="transmembrane region" description="Helical" evidence="1">
    <location>
        <begin position="7"/>
        <end position="24"/>
    </location>
</feature>
<feature type="transmembrane region" description="Helical" evidence="1">
    <location>
        <begin position="30"/>
        <end position="50"/>
    </location>
</feature>
<dbReference type="InterPro" id="IPR054198">
    <property type="entry name" value="DUF6903"/>
</dbReference>
<gene>
    <name evidence="2" type="ORF">FD09_GL000344</name>
</gene>
<keyword evidence="1" id="KW-0812">Transmembrane</keyword>
<organism evidence="2 3">
    <name type="scientific">Schleiferilactobacillus perolens DSM 12744</name>
    <dbReference type="NCBI Taxonomy" id="1423792"/>
    <lineage>
        <taxon>Bacteria</taxon>
        <taxon>Bacillati</taxon>
        <taxon>Bacillota</taxon>
        <taxon>Bacilli</taxon>
        <taxon>Lactobacillales</taxon>
        <taxon>Lactobacillaceae</taxon>
        <taxon>Schleiferilactobacillus</taxon>
    </lineage>
</organism>
<dbReference type="RefSeq" id="WP_164480539.1">
    <property type="nucleotide sequence ID" value="NZ_AZEC01000001.1"/>
</dbReference>
<sequence length="55" mass="6084">MNSKIKIIVSSVLFVLFLVLVVVGQRHIGYAGLGTMMVGLAGLLGLLWMYNKQYQ</sequence>
<comment type="caution">
    <text evidence="2">The sequence shown here is derived from an EMBL/GenBank/DDBJ whole genome shotgun (WGS) entry which is preliminary data.</text>
</comment>
<dbReference type="STRING" id="1423792.FD09_GL000344"/>
<keyword evidence="1" id="KW-0472">Membrane</keyword>
<keyword evidence="1" id="KW-1133">Transmembrane helix</keyword>
<dbReference type="Proteomes" id="UP000051330">
    <property type="component" value="Unassembled WGS sequence"/>
</dbReference>
<keyword evidence="3" id="KW-1185">Reference proteome</keyword>
<evidence type="ECO:0000313" key="2">
    <source>
        <dbReference type="EMBL" id="KRL14688.1"/>
    </source>
</evidence>
<dbReference type="PATRIC" id="fig|1423792.3.peg.346"/>
<proteinExistence type="predicted"/>
<accession>A0A0R1N3D0</accession>
<dbReference type="AlphaFoldDB" id="A0A0R1N3D0"/>
<dbReference type="Pfam" id="PF21844">
    <property type="entry name" value="DUF6903"/>
    <property type="match status" value="1"/>
</dbReference>